<evidence type="ECO:0000256" key="7">
    <source>
        <dbReference type="ARBA" id="ARBA00022563"/>
    </source>
</evidence>
<organism evidence="12">
    <name type="scientific">hydrothermal vent metagenome</name>
    <dbReference type="NCBI Taxonomy" id="652676"/>
    <lineage>
        <taxon>unclassified sequences</taxon>
        <taxon>metagenomes</taxon>
        <taxon>ecological metagenomes</taxon>
    </lineage>
</organism>
<dbReference type="CDD" id="cd00378">
    <property type="entry name" value="SHMT"/>
    <property type="match status" value="1"/>
</dbReference>
<keyword evidence="8" id="KW-0028">Amino-acid biosynthesis</keyword>
<keyword evidence="10" id="KW-0663">Pyridoxal phosphate</keyword>
<evidence type="ECO:0000256" key="8">
    <source>
        <dbReference type="ARBA" id="ARBA00022605"/>
    </source>
</evidence>
<dbReference type="FunFam" id="3.90.1150.10:FF:000003">
    <property type="entry name" value="Serine hydroxymethyltransferase"/>
    <property type="match status" value="1"/>
</dbReference>
<evidence type="ECO:0000256" key="3">
    <source>
        <dbReference type="ARBA" id="ARBA00004496"/>
    </source>
</evidence>
<dbReference type="GO" id="GO:0008168">
    <property type="term" value="F:methyltransferase activity"/>
    <property type="evidence" value="ECO:0007669"/>
    <property type="project" value="UniProtKB-KW"/>
</dbReference>
<dbReference type="InterPro" id="IPR015422">
    <property type="entry name" value="PyrdxlP-dep_Trfase_small"/>
</dbReference>
<dbReference type="NCBIfam" id="NF000586">
    <property type="entry name" value="PRK00011.1"/>
    <property type="match status" value="1"/>
</dbReference>
<dbReference type="EC" id="2.1.2.1" evidence="12"/>
<accession>A0A3B1E260</accession>
<keyword evidence="6" id="KW-0963">Cytoplasm</keyword>
<feature type="domain" description="Serine hydroxymethyltransferase-like" evidence="11">
    <location>
        <begin position="4"/>
        <end position="380"/>
    </location>
</feature>
<dbReference type="InterPro" id="IPR001085">
    <property type="entry name" value="Ser_HO-MeTrfase"/>
</dbReference>
<evidence type="ECO:0000256" key="9">
    <source>
        <dbReference type="ARBA" id="ARBA00022679"/>
    </source>
</evidence>
<dbReference type="EMBL" id="UOGJ01000075">
    <property type="protein sequence ID" value="VAX35937.1"/>
    <property type="molecule type" value="Genomic_DNA"/>
</dbReference>
<dbReference type="AlphaFoldDB" id="A0A3B1E260"/>
<dbReference type="SUPFAM" id="SSF53383">
    <property type="entry name" value="PLP-dependent transferases"/>
    <property type="match status" value="1"/>
</dbReference>
<dbReference type="InterPro" id="IPR019798">
    <property type="entry name" value="Ser_HO-MeTrfase_PLP_BS"/>
</dbReference>
<keyword evidence="12" id="KW-0489">Methyltransferase</keyword>
<dbReference type="Gene3D" id="3.40.640.10">
    <property type="entry name" value="Type I PLP-dependent aspartate aminotransferase-like (Major domain)"/>
    <property type="match status" value="1"/>
</dbReference>
<protein>
    <submittedName>
        <fullName evidence="12">Serine hydroxymethyltransferase</fullName>
        <ecNumber evidence="12">2.1.2.1</ecNumber>
    </submittedName>
</protein>
<dbReference type="HAMAP" id="MF_00051">
    <property type="entry name" value="SHMT"/>
    <property type="match status" value="1"/>
</dbReference>
<proteinExistence type="inferred from homology"/>
<evidence type="ECO:0000256" key="6">
    <source>
        <dbReference type="ARBA" id="ARBA00022490"/>
    </source>
</evidence>
<dbReference type="GO" id="GO:0004372">
    <property type="term" value="F:glycine hydroxymethyltransferase activity"/>
    <property type="evidence" value="ECO:0007669"/>
    <property type="project" value="UniProtKB-EC"/>
</dbReference>
<dbReference type="GO" id="GO:0030170">
    <property type="term" value="F:pyridoxal phosphate binding"/>
    <property type="evidence" value="ECO:0007669"/>
    <property type="project" value="InterPro"/>
</dbReference>
<dbReference type="InterPro" id="IPR039429">
    <property type="entry name" value="SHMT-like_dom"/>
</dbReference>
<dbReference type="PANTHER" id="PTHR11680:SF35">
    <property type="entry name" value="SERINE HYDROXYMETHYLTRANSFERASE 1"/>
    <property type="match status" value="1"/>
</dbReference>
<dbReference type="InterPro" id="IPR015424">
    <property type="entry name" value="PyrdxlP-dep_Trfase"/>
</dbReference>
<dbReference type="GO" id="GO:0032259">
    <property type="term" value="P:methylation"/>
    <property type="evidence" value="ECO:0007669"/>
    <property type="project" value="UniProtKB-KW"/>
</dbReference>
<dbReference type="GO" id="GO:0035999">
    <property type="term" value="P:tetrahydrofolate interconversion"/>
    <property type="evidence" value="ECO:0007669"/>
    <property type="project" value="InterPro"/>
</dbReference>
<evidence type="ECO:0000256" key="4">
    <source>
        <dbReference type="ARBA" id="ARBA00006376"/>
    </source>
</evidence>
<evidence type="ECO:0000313" key="12">
    <source>
        <dbReference type="EMBL" id="VAX35937.1"/>
    </source>
</evidence>
<dbReference type="Pfam" id="PF00464">
    <property type="entry name" value="SHMT"/>
    <property type="match status" value="1"/>
</dbReference>
<dbReference type="Gene3D" id="3.90.1150.10">
    <property type="entry name" value="Aspartate Aminotransferase, domain 1"/>
    <property type="match status" value="1"/>
</dbReference>
<keyword evidence="9 12" id="KW-0808">Transferase</keyword>
<evidence type="ECO:0000259" key="11">
    <source>
        <dbReference type="Pfam" id="PF00464"/>
    </source>
</evidence>
<dbReference type="InterPro" id="IPR015421">
    <property type="entry name" value="PyrdxlP-dep_Trfase_major"/>
</dbReference>
<dbReference type="PANTHER" id="PTHR11680">
    <property type="entry name" value="SERINE HYDROXYMETHYLTRANSFERASE"/>
    <property type="match status" value="1"/>
</dbReference>
<evidence type="ECO:0000256" key="10">
    <source>
        <dbReference type="ARBA" id="ARBA00022898"/>
    </source>
</evidence>
<comment type="subunit">
    <text evidence="5">Homodimer.</text>
</comment>
<evidence type="ECO:0000256" key="1">
    <source>
        <dbReference type="ARBA" id="ARBA00001528"/>
    </source>
</evidence>
<dbReference type="InterPro" id="IPR049943">
    <property type="entry name" value="Ser_HO-MeTrfase-like"/>
</dbReference>
<comment type="similarity">
    <text evidence="4">Belongs to the SHMT family.</text>
</comment>
<comment type="cofactor">
    <cofactor evidence="2">
        <name>pyridoxal 5'-phosphate</name>
        <dbReference type="ChEBI" id="CHEBI:597326"/>
    </cofactor>
</comment>
<dbReference type="GO" id="GO:0005829">
    <property type="term" value="C:cytosol"/>
    <property type="evidence" value="ECO:0007669"/>
    <property type="project" value="TreeGrafter"/>
</dbReference>
<name>A0A3B1E260_9ZZZZ</name>
<sequence length="415" mass="45861">MKYLQQTDPDVYQSIVDELARQKNNLELIASENIVSQAVLEAQGSVLTNKYAEGYPTARWYGGCEYVDVVEKLAVERAKELFGAEHINVQAHSGSQANMAVYLAALEYGDTVLALDLACGGHLTHGLKINFSGKSYNFIAYKVNKDTEMLDYDEIEKLAKEHKPKMIVAGASAYSRTIDFERFRKICDQVGAILFVDMAHIAGLVAAGLHPSPVPYAEFVTTTTHKTLRGPRGGMVLCREEFAKKIDSRIFPGIQGGPLMHVIAGKAVAFKEALSSDFKIYQQQVIKNAQVFAQAMVDLGYRIVTGGTDNHLFMVDLRPKNISGKEASDVLDEVSITVNKNLIPFDPASPVVTSGVRIGSPAVTTRGMKEEEMKQIVQLIDQAILNKNNKEKLTQVRQEVQKLTELFPIYEDLKG</sequence>
<keyword evidence="7" id="KW-0554">One-carbon metabolism</keyword>
<dbReference type="PIRSF" id="PIRSF000412">
    <property type="entry name" value="SHMT"/>
    <property type="match status" value="1"/>
</dbReference>
<reference evidence="12" key="1">
    <citation type="submission" date="2018-06" db="EMBL/GenBank/DDBJ databases">
        <authorList>
            <person name="Zhirakovskaya E."/>
        </authorList>
    </citation>
    <scope>NUCLEOTIDE SEQUENCE</scope>
</reference>
<evidence type="ECO:0000256" key="5">
    <source>
        <dbReference type="ARBA" id="ARBA00011738"/>
    </source>
</evidence>
<comment type="catalytic activity">
    <reaction evidence="1">
        <text>(6R)-5,10-methylene-5,6,7,8-tetrahydrofolate + glycine + H2O = (6S)-5,6,7,8-tetrahydrofolate + L-serine</text>
        <dbReference type="Rhea" id="RHEA:15481"/>
        <dbReference type="ChEBI" id="CHEBI:15377"/>
        <dbReference type="ChEBI" id="CHEBI:15636"/>
        <dbReference type="ChEBI" id="CHEBI:33384"/>
        <dbReference type="ChEBI" id="CHEBI:57305"/>
        <dbReference type="ChEBI" id="CHEBI:57453"/>
        <dbReference type="EC" id="2.1.2.1"/>
    </reaction>
</comment>
<dbReference type="GO" id="GO:0019264">
    <property type="term" value="P:glycine biosynthetic process from serine"/>
    <property type="evidence" value="ECO:0007669"/>
    <property type="project" value="InterPro"/>
</dbReference>
<evidence type="ECO:0000256" key="2">
    <source>
        <dbReference type="ARBA" id="ARBA00001933"/>
    </source>
</evidence>
<comment type="subcellular location">
    <subcellularLocation>
        <location evidence="3">Cytoplasm</location>
    </subcellularLocation>
</comment>
<dbReference type="PROSITE" id="PS00096">
    <property type="entry name" value="SHMT"/>
    <property type="match status" value="1"/>
</dbReference>
<gene>
    <name evidence="12" type="ORF">MNBD_UNCLBAC01-1136</name>
</gene>
<dbReference type="FunFam" id="3.40.640.10:FF:000001">
    <property type="entry name" value="Serine hydroxymethyltransferase"/>
    <property type="match status" value="1"/>
</dbReference>